<keyword evidence="1" id="KW-0472">Membrane</keyword>
<proteinExistence type="predicted"/>
<keyword evidence="1" id="KW-0812">Transmembrane</keyword>
<protein>
    <submittedName>
        <fullName evidence="2">Uncharacterized protein</fullName>
    </submittedName>
</protein>
<reference evidence="3" key="1">
    <citation type="submission" date="2014-01" db="EMBL/GenBank/DDBJ databases">
        <title>The Genome Sequence of Anopheles farauti FAR1 (V2).</title>
        <authorList>
            <consortium name="The Broad Institute Genomics Platform"/>
            <person name="Neafsey D.E."/>
            <person name="Besansky N."/>
            <person name="Howell P."/>
            <person name="Walton C."/>
            <person name="Young S.K."/>
            <person name="Zeng Q."/>
            <person name="Gargeya S."/>
            <person name="Fitzgerald M."/>
            <person name="Haas B."/>
            <person name="Abouelleil A."/>
            <person name="Allen A.W."/>
            <person name="Alvarado L."/>
            <person name="Arachchi H.M."/>
            <person name="Berlin A.M."/>
            <person name="Chapman S.B."/>
            <person name="Gainer-Dewar J."/>
            <person name="Goldberg J."/>
            <person name="Griggs A."/>
            <person name="Gujja S."/>
            <person name="Hansen M."/>
            <person name="Howarth C."/>
            <person name="Imamovic A."/>
            <person name="Ireland A."/>
            <person name="Larimer J."/>
            <person name="McCowan C."/>
            <person name="Murphy C."/>
            <person name="Pearson M."/>
            <person name="Poon T.W."/>
            <person name="Priest M."/>
            <person name="Roberts A."/>
            <person name="Saif S."/>
            <person name="Shea T."/>
            <person name="Sisk P."/>
            <person name="Sykes S."/>
            <person name="Wortman J."/>
            <person name="Nusbaum C."/>
            <person name="Birren B."/>
        </authorList>
    </citation>
    <scope>NUCLEOTIDE SEQUENCE [LARGE SCALE GENOMIC DNA]</scope>
    <source>
        <strain evidence="3">FAR1</strain>
    </source>
</reference>
<evidence type="ECO:0000313" key="2">
    <source>
        <dbReference type="EnsemblMetazoa" id="AFAF011420-PA"/>
    </source>
</evidence>
<dbReference type="EnsemblMetazoa" id="AFAF011420-RA">
    <property type="protein sequence ID" value="AFAF011420-PA"/>
    <property type="gene ID" value="AFAF011420"/>
</dbReference>
<name>A0A182QJE1_9DIPT</name>
<accession>A0A182QJE1</accession>
<feature type="transmembrane region" description="Helical" evidence="1">
    <location>
        <begin position="38"/>
        <end position="55"/>
    </location>
</feature>
<organism evidence="2 3">
    <name type="scientific">Anopheles farauti</name>
    <dbReference type="NCBI Taxonomy" id="69004"/>
    <lineage>
        <taxon>Eukaryota</taxon>
        <taxon>Metazoa</taxon>
        <taxon>Ecdysozoa</taxon>
        <taxon>Arthropoda</taxon>
        <taxon>Hexapoda</taxon>
        <taxon>Insecta</taxon>
        <taxon>Pterygota</taxon>
        <taxon>Neoptera</taxon>
        <taxon>Endopterygota</taxon>
        <taxon>Diptera</taxon>
        <taxon>Nematocera</taxon>
        <taxon>Culicoidea</taxon>
        <taxon>Culicidae</taxon>
        <taxon>Anophelinae</taxon>
        <taxon>Anopheles</taxon>
    </lineage>
</organism>
<dbReference type="Proteomes" id="UP000075886">
    <property type="component" value="Unassembled WGS sequence"/>
</dbReference>
<keyword evidence="1" id="KW-1133">Transmembrane helix</keyword>
<evidence type="ECO:0000256" key="1">
    <source>
        <dbReference type="SAM" id="Phobius"/>
    </source>
</evidence>
<reference evidence="2" key="2">
    <citation type="submission" date="2020-05" db="UniProtKB">
        <authorList>
            <consortium name="EnsemblMetazoa"/>
        </authorList>
    </citation>
    <scope>IDENTIFICATION</scope>
    <source>
        <strain evidence="2">FAR1</strain>
    </source>
</reference>
<keyword evidence="3" id="KW-1185">Reference proteome</keyword>
<sequence length="189" mass="20648">MKSDCAYACDCGSVWCLKSTAEMLQPHRRTSRKRNPRSGTLGIAGILLIAVGLVGKLCTANAATVASSTQRRNVAMSRSTPAQLYFDAVEPEDRENFIKYHLGKALEQRLPHYASSIPKDFEFVSFQPARAGSHHRSTLLNLLKESDGTALASSPGVTVVRPSFIRYSIVCYRSGCIDTSDIGNICCPF</sequence>
<dbReference type="AlphaFoldDB" id="A0A182QJE1"/>
<dbReference type="EMBL" id="AXCN02000560">
    <property type="status" value="NOT_ANNOTATED_CDS"/>
    <property type="molecule type" value="Genomic_DNA"/>
</dbReference>
<evidence type="ECO:0000313" key="3">
    <source>
        <dbReference type="Proteomes" id="UP000075886"/>
    </source>
</evidence>
<dbReference type="VEuPathDB" id="VectorBase:AFAF011420"/>